<feature type="region of interest" description="Disordered" evidence="1">
    <location>
        <begin position="1"/>
        <end position="64"/>
    </location>
</feature>
<dbReference type="AlphaFoldDB" id="A0A0U3MIU7"/>
<protein>
    <submittedName>
        <fullName evidence="2">Uncharacterized protein</fullName>
    </submittedName>
</protein>
<dbReference type="Proteomes" id="UP000060699">
    <property type="component" value="Chromosome"/>
</dbReference>
<name>A0A0U3MIU7_9BURK</name>
<evidence type="ECO:0000256" key="1">
    <source>
        <dbReference type="SAM" id="MobiDB-lite"/>
    </source>
</evidence>
<feature type="compositionally biased region" description="Basic and acidic residues" evidence="1">
    <location>
        <begin position="25"/>
        <end position="34"/>
    </location>
</feature>
<organism evidence="2 3">
    <name type="scientific">Roseateles depolymerans</name>
    <dbReference type="NCBI Taxonomy" id="76731"/>
    <lineage>
        <taxon>Bacteria</taxon>
        <taxon>Pseudomonadati</taxon>
        <taxon>Pseudomonadota</taxon>
        <taxon>Betaproteobacteria</taxon>
        <taxon>Burkholderiales</taxon>
        <taxon>Sphaerotilaceae</taxon>
        <taxon>Roseateles</taxon>
    </lineage>
</organism>
<dbReference type="PATRIC" id="fig|76731.3.peg.3970"/>
<reference evidence="2 3" key="1">
    <citation type="submission" date="2015-12" db="EMBL/GenBank/DDBJ databases">
        <title>Complete genome of Roseateles depolymerans KCTC 42856.</title>
        <authorList>
            <person name="Kim K.M."/>
        </authorList>
    </citation>
    <scope>NUCLEOTIDE SEQUENCE [LARGE SCALE GENOMIC DNA]</scope>
    <source>
        <strain evidence="2 3">KCTC 42856</strain>
    </source>
</reference>
<feature type="compositionally biased region" description="Low complexity" evidence="1">
    <location>
        <begin position="1"/>
        <end position="17"/>
    </location>
</feature>
<keyword evidence="3" id="KW-1185">Reference proteome</keyword>
<proteinExistence type="predicted"/>
<sequence length="549" mass="58558">MTSPSLSSLFSSPRTPLQGPPQPVDRADRADPAHRARRDRGRLAGSARAWLGDDPPDRSQAAHRPARALAAGALAVMLCGTDLMLAPEASAQTAPARVFGTYDTPFAAFSPWYMQPVAPVLSDFTIPTSNYYPTVAEGTWSTGVFKALASDPSVTVYPPVGNTSGIWDPDAESYRSTVVIPRWPANVVPASGSDGHADIIDEAMGIVHSFFQLRLDNGTWRAGQYAWAPLAGRGFGEGGHYYQGARAVGVPAIGGVIRKAEVDDGLGWYRHALAISLTYNALSAATTYIYPATSADSNAATTNTGSIPQGALLMLPPTFDTSSLTNLKLRKVAETLKRYGGYVVDRNYGTPFVIYAENGSNFNLMPNGWDNTTANELQAVRSALRQVVSVSGWIDGNGAPIVPEQRLNILSMRGQWSLQRSSPLGTYDTWKQAVVFPYNAVDVVQVNYSTRTISNVAWAKPVAGTPYKLTARCSGGGRLRLALYDNSGTKLYDSGELANGAVATFNWPANYARVAVYAYSGNAGTVSTVGGTLVSDAPLNALSGKILMK</sequence>
<evidence type="ECO:0000313" key="2">
    <source>
        <dbReference type="EMBL" id="ALV08329.1"/>
    </source>
</evidence>
<dbReference type="EMBL" id="CP013729">
    <property type="protein sequence ID" value="ALV08329.1"/>
    <property type="molecule type" value="Genomic_DNA"/>
</dbReference>
<evidence type="ECO:0000313" key="3">
    <source>
        <dbReference type="Proteomes" id="UP000060699"/>
    </source>
</evidence>
<dbReference type="STRING" id="76731.RD2015_3878"/>
<accession>A0A0U3MIU7</accession>
<dbReference type="KEGG" id="rdp:RD2015_3878"/>
<gene>
    <name evidence="2" type="ORF">RD2015_3878</name>
</gene>